<dbReference type="Gene3D" id="1.25.40.20">
    <property type="entry name" value="Ankyrin repeat-containing domain"/>
    <property type="match status" value="1"/>
</dbReference>
<keyword evidence="2" id="KW-1185">Reference proteome</keyword>
<reference evidence="1" key="2">
    <citation type="journal article" date="2023" name="IMA Fungus">
        <title>Comparative genomic study of the Penicillium genus elucidates a diverse pangenome and 15 lateral gene transfer events.</title>
        <authorList>
            <person name="Petersen C."/>
            <person name="Sorensen T."/>
            <person name="Nielsen M.R."/>
            <person name="Sondergaard T.E."/>
            <person name="Sorensen J.L."/>
            <person name="Fitzpatrick D.A."/>
            <person name="Frisvad J.C."/>
            <person name="Nielsen K.L."/>
        </authorList>
    </citation>
    <scope>NUCLEOTIDE SEQUENCE</scope>
    <source>
        <strain evidence="1">IBT 26290</strain>
    </source>
</reference>
<dbReference type="RefSeq" id="XP_056541337.1">
    <property type="nucleotide sequence ID" value="XM_056688908.1"/>
</dbReference>
<comment type="caution">
    <text evidence="1">The sequence shown here is derived from an EMBL/GenBank/DDBJ whole genome shotgun (WGS) entry which is preliminary data.</text>
</comment>
<dbReference type="AlphaFoldDB" id="A0A9W9HVG4"/>
<reference evidence="1" key="1">
    <citation type="submission" date="2022-11" db="EMBL/GenBank/DDBJ databases">
        <authorList>
            <person name="Petersen C."/>
        </authorList>
    </citation>
    <scope>NUCLEOTIDE SEQUENCE</scope>
    <source>
        <strain evidence="1">IBT 26290</strain>
    </source>
</reference>
<dbReference type="InterPro" id="IPR002110">
    <property type="entry name" value="Ankyrin_rpt"/>
</dbReference>
<dbReference type="EMBL" id="JAPQKN010000004">
    <property type="protein sequence ID" value="KAJ5159779.1"/>
    <property type="molecule type" value="Genomic_DNA"/>
</dbReference>
<organism evidence="1 2">
    <name type="scientific">Penicillium canariense</name>
    <dbReference type="NCBI Taxonomy" id="189055"/>
    <lineage>
        <taxon>Eukaryota</taxon>
        <taxon>Fungi</taxon>
        <taxon>Dikarya</taxon>
        <taxon>Ascomycota</taxon>
        <taxon>Pezizomycotina</taxon>
        <taxon>Eurotiomycetes</taxon>
        <taxon>Eurotiomycetidae</taxon>
        <taxon>Eurotiales</taxon>
        <taxon>Aspergillaceae</taxon>
        <taxon>Penicillium</taxon>
    </lineage>
</organism>
<accession>A0A9W9HVG4</accession>
<protein>
    <recommendedName>
        <fullName evidence="3">Ankyrin</fullName>
    </recommendedName>
</protein>
<dbReference type="InterPro" id="IPR036770">
    <property type="entry name" value="Ankyrin_rpt-contain_sf"/>
</dbReference>
<sequence length="289" mass="32441">MDEAERRRRSNPVGLVGNGCARHCLEDVRRGINWAAETSPRIHAQALDRGIRGAFREQDEEILIYLVTEANVPLEEIDPYQLSTISSLPLWEAVLKRGWDINQRTKSHGGLGQRLRLLDFVCYDSDLVHWLLDRGATVDDGEKDTVKCPPLLQTAAERATVPLYKLFQELGAPHGPRELHLAVKRASGPYPYMEMVRYLVDELGLDVNQLDGDEYFGCSDTGMFFGPPLYWAMEGSGGGEEVVRFLLERGADPYLNGDAMEKAESRGKQGVVAILQEWKDGKIAVQRKD</sequence>
<dbReference type="Pfam" id="PF00023">
    <property type="entry name" value="Ank"/>
    <property type="match status" value="1"/>
</dbReference>
<evidence type="ECO:0000313" key="2">
    <source>
        <dbReference type="Proteomes" id="UP001149163"/>
    </source>
</evidence>
<dbReference type="SMART" id="SM00248">
    <property type="entry name" value="ANK"/>
    <property type="match status" value="3"/>
</dbReference>
<evidence type="ECO:0000313" key="1">
    <source>
        <dbReference type="EMBL" id="KAJ5159779.1"/>
    </source>
</evidence>
<dbReference type="Proteomes" id="UP001149163">
    <property type="component" value="Unassembled WGS sequence"/>
</dbReference>
<dbReference type="GeneID" id="81428084"/>
<dbReference type="OrthoDB" id="426293at2759"/>
<proteinExistence type="predicted"/>
<name>A0A9W9HVG4_9EURO</name>
<evidence type="ECO:0008006" key="3">
    <source>
        <dbReference type="Google" id="ProtNLM"/>
    </source>
</evidence>
<gene>
    <name evidence="1" type="ORF">N7482_006783</name>
</gene>
<dbReference type="SUPFAM" id="SSF48403">
    <property type="entry name" value="Ankyrin repeat"/>
    <property type="match status" value="1"/>
</dbReference>